<evidence type="ECO:0000256" key="1">
    <source>
        <dbReference type="ARBA" id="ARBA00008268"/>
    </source>
</evidence>
<dbReference type="PROSITE" id="PS00478">
    <property type="entry name" value="LIM_DOMAIN_1"/>
    <property type="match status" value="1"/>
</dbReference>
<evidence type="ECO:0000256" key="3">
    <source>
        <dbReference type="ARBA" id="ARBA00022737"/>
    </source>
</evidence>
<dbReference type="InterPro" id="IPR010442">
    <property type="entry name" value="PET_domain"/>
</dbReference>
<dbReference type="FunFam" id="2.10.110.10:FF:000035">
    <property type="entry name" value="prickle-like protein 2 isoform X1"/>
    <property type="match status" value="1"/>
</dbReference>
<dbReference type="KEGG" id="pxu:106114016"/>
<feature type="compositionally biased region" description="Pro residues" evidence="7">
    <location>
        <begin position="279"/>
        <end position="316"/>
    </location>
</feature>
<evidence type="ECO:0000256" key="2">
    <source>
        <dbReference type="ARBA" id="ARBA00022723"/>
    </source>
</evidence>
<dbReference type="SUPFAM" id="SSF57716">
    <property type="entry name" value="Glucocorticoid receptor-like (DNA-binding domain)"/>
    <property type="match status" value="2"/>
</dbReference>
<dbReference type="RefSeq" id="XP_013162530.1">
    <property type="nucleotide sequence ID" value="XM_013307076.1"/>
</dbReference>
<evidence type="ECO:0000313" key="10">
    <source>
        <dbReference type="RefSeq" id="XP_013162530.1"/>
    </source>
</evidence>
<accession>A0AAJ6Z076</accession>
<dbReference type="CDD" id="cd09420">
    <property type="entry name" value="LIM3_Prickle"/>
    <property type="match status" value="1"/>
</dbReference>
<dbReference type="PANTHER" id="PTHR24211">
    <property type="entry name" value="LIM DOMAIN-CONTAINING PROTEIN"/>
    <property type="match status" value="1"/>
</dbReference>
<feature type="compositionally biased region" description="Polar residues" evidence="7">
    <location>
        <begin position="357"/>
        <end position="382"/>
    </location>
</feature>
<dbReference type="SMART" id="SM00132">
    <property type="entry name" value="LIM"/>
    <property type="match status" value="3"/>
</dbReference>
<feature type="compositionally biased region" description="Polar residues" evidence="7">
    <location>
        <begin position="317"/>
        <end position="332"/>
    </location>
</feature>
<evidence type="ECO:0000256" key="4">
    <source>
        <dbReference type="ARBA" id="ARBA00022833"/>
    </source>
</evidence>
<dbReference type="Pfam" id="PF00412">
    <property type="entry name" value="LIM"/>
    <property type="match status" value="3"/>
</dbReference>
<evidence type="ECO:0000259" key="9">
    <source>
        <dbReference type="PROSITE" id="PS51303"/>
    </source>
</evidence>
<evidence type="ECO:0000259" key="8">
    <source>
        <dbReference type="PROSITE" id="PS50023"/>
    </source>
</evidence>
<dbReference type="GO" id="GO:0008270">
    <property type="term" value="F:zinc ion binding"/>
    <property type="evidence" value="ECO:0007669"/>
    <property type="project" value="InterPro"/>
</dbReference>
<dbReference type="Proteomes" id="UP000694872">
    <property type="component" value="Unplaced"/>
</dbReference>
<keyword evidence="5 6" id="KW-0440">LIM domain</keyword>
<comment type="similarity">
    <text evidence="1">Belongs to the prickle / espinas / testin family.</text>
</comment>
<dbReference type="FunFam" id="2.10.110.10:FF:000005">
    <property type="entry name" value="Testin isoform 1"/>
    <property type="match status" value="1"/>
</dbReference>
<evidence type="ECO:0000256" key="7">
    <source>
        <dbReference type="SAM" id="MobiDB-lite"/>
    </source>
</evidence>
<feature type="region of interest" description="Disordered" evidence="7">
    <location>
        <begin position="276"/>
        <end position="392"/>
    </location>
</feature>
<dbReference type="AlphaFoldDB" id="A0AAJ6Z076"/>
<dbReference type="CDD" id="cd09827">
    <property type="entry name" value="PET_Prickle"/>
    <property type="match status" value="1"/>
</dbReference>
<feature type="domain" description="LIM zinc-binding" evidence="8">
    <location>
        <begin position="579"/>
        <end position="639"/>
    </location>
</feature>
<dbReference type="Gene3D" id="2.10.110.10">
    <property type="entry name" value="Cysteine Rich Protein"/>
    <property type="match status" value="3"/>
</dbReference>
<dbReference type="CDD" id="cd09418">
    <property type="entry name" value="LIM2_Prickle"/>
    <property type="match status" value="1"/>
</dbReference>
<dbReference type="InterPro" id="IPR001781">
    <property type="entry name" value="Znf_LIM"/>
</dbReference>
<feature type="domain" description="LIM zinc-binding" evidence="8">
    <location>
        <begin position="514"/>
        <end position="578"/>
    </location>
</feature>
<evidence type="ECO:0000256" key="6">
    <source>
        <dbReference type="PROSITE-ProRule" id="PRU00125"/>
    </source>
</evidence>
<sequence length="831" mass="92506">MSTTKMATREVKSSNSANILMCKQWWKVCWMYGDQEKYYRQLYGKRKLNAMNSEFLNFDNVDSKRSGAQITELTDEFFDNNYGSQIDPAPDESNAETKAWFGVESEPIYGFESTWQKDQRRQPIRQSYDDLNNILDENLNTDAIKTMLQNGLPQEPKTKLLDSKEQVHRNGEVLGKTSKTVCKTKKGAIVTEETEICTDGKTSANLRFQRSTVKTGPNKVKEVLQPVKEDTVLVECSRRKCVGDRLTTTTRTLVTVSQTSTTSCNEPVCRNCVVSPTGSSPPPLHEQAVSPPPPAPPSPGASPPAPHVHPALPSPQPSHSGSSAPSQCNSPHPYSYPNFRRSQPPPGQAFPEYNLLHSHSVSQLHQPGQSYRSPQSPQSAMSLSPHPAPQGKLRGLLEHAERLMKPGDPHRHSQSDDDSGCALEEYTWVPPGLRPEQVHLYFSALPEDKVPYVNSVGERHRLKQLLQQLPPQDNEVRYCHALSDEERKELRLFSAQRKREALGRGQARQLHAPAPCERCEETMSAGDMCVTAARAGPAARWHPGCFVCTSCQELLVDLVYFWRDGRLYCGRHHAETLKPRCSACDEIILADECTEAEGRAWHMKHFACAECARQLGGQRYIMREARPYCLPCFDGRFAEYCDACGEPVGVDQGQMSHEGQHWHATERCFACHTCRASLLGRPFLPRRGAIYCSIACSRGEPPTPSDSSGPGPRPPRAQALVAPGHASSMPELTGGEGRRARGGRTVRFCGDDNRAFEPDEPVRRERAREEDASSYCSTCSSSSSSTESYSLPTRRAYGGVRISYVPNDAVACARRERRRKSAGQDKNCIIS</sequence>
<dbReference type="CTD" id="53557"/>
<keyword evidence="2 6" id="KW-0479">Metal-binding</keyword>
<dbReference type="InterPro" id="IPR033727">
    <property type="entry name" value="LIM3_prickle"/>
</dbReference>
<feature type="region of interest" description="Disordered" evidence="7">
    <location>
        <begin position="700"/>
        <end position="790"/>
    </location>
</feature>
<dbReference type="InterPro" id="IPR033723">
    <property type="entry name" value="PET_prickle"/>
</dbReference>
<dbReference type="GO" id="GO:0030182">
    <property type="term" value="P:neuron differentiation"/>
    <property type="evidence" value="ECO:0007669"/>
    <property type="project" value="UniProtKB-ARBA"/>
</dbReference>
<dbReference type="PANTHER" id="PTHR24211:SF20">
    <property type="entry name" value="PROTEIN ESPINAS-RELATED"/>
    <property type="match status" value="1"/>
</dbReference>
<dbReference type="GeneID" id="106114016"/>
<keyword evidence="3" id="KW-0677">Repeat</keyword>
<dbReference type="InterPro" id="IPR033725">
    <property type="entry name" value="LIM1_prickle"/>
</dbReference>
<evidence type="ECO:0000256" key="5">
    <source>
        <dbReference type="ARBA" id="ARBA00023038"/>
    </source>
</evidence>
<dbReference type="Pfam" id="PF06297">
    <property type="entry name" value="PET"/>
    <property type="match status" value="1"/>
</dbReference>
<name>A0AAJ6Z076_PAPXU</name>
<keyword evidence="4 6" id="KW-0862">Zinc</keyword>
<dbReference type="PROSITE" id="PS51303">
    <property type="entry name" value="PET"/>
    <property type="match status" value="1"/>
</dbReference>
<dbReference type="InterPro" id="IPR047120">
    <property type="entry name" value="Pk/Esn/Tes"/>
</dbReference>
<gene>
    <name evidence="10" type="primary">LOC106114016</name>
</gene>
<dbReference type="CDD" id="cd09415">
    <property type="entry name" value="LIM1_Prickle"/>
    <property type="match status" value="1"/>
</dbReference>
<feature type="compositionally biased region" description="Basic and acidic residues" evidence="7">
    <location>
        <begin position="749"/>
        <end position="771"/>
    </location>
</feature>
<protein>
    <submittedName>
        <fullName evidence="10">Protein prickle-like</fullName>
    </submittedName>
</protein>
<reference evidence="10" key="1">
    <citation type="submission" date="2025-08" db="UniProtKB">
        <authorList>
            <consortium name="RefSeq"/>
        </authorList>
    </citation>
    <scope>IDENTIFICATION</scope>
</reference>
<dbReference type="PROSITE" id="PS50023">
    <property type="entry name" value="LIM_DOMAIN_2"/>
    <property type="match status" value="2"/>
</dbReference>
<feature type="domain" description="PET" evidence="9">
    <location>
        <begin position="407"/>
        <end position="517"/>
    </location>
</feature>
<proteinExistence type="inferred from homology"/>
<organism evidence="10">
    <name type="scientific">Papilio xuthus</name>
    <name type="common">Asian swallowtail butterfly</name>
    <dbReference type="NCBI Taxonomy" id="66420"/>
    <lineage>
        <taxon>Eukaryota</taxon>
        <taxon>Metazoa</taxon>
        <taxon>Ecdysozoa</taxon>
        <taxon>Arthropoda</taxon>
        <taxon>Hexapoda</taxon>
        <taxon>Insecta</taxon>
        <taxon>Pterygota</taxon>
        <taxon>Neoptera</taxon>
        <taxon>Endopterygota</taxon>
        <taxon>Lepidoptera</taxon>
        <taxon>Glossata</taxon>
        <taxon>Ditrysia</taxon>
        <taxon>Papilionoidea</taxon>
        <taxon>Papilionidae</taxon>
        <taxon>Papilioninae</taxon>
        <taxon>Papilio</taxon>
    </lineage>
</organism>
<dbReference type="InterPro" id="IPR033726">
    <property type="entry name" value="LIM2_prickle"/>
</dbReference>
<feature type="compositionally biased region" description="Low complexity" evidence="7">
    <location>
        <begin position="773"/>
        <end position="790"/>
    </location>
</feature>